<sequence length="429" mass="46550">MTMSDTEKTDSAIFDRVESQVRSYSRSFPKTFNKAVGATIYDRDGTEYTDFLAGCSTLNYGHNDPDLKAALIDYISADGIAHGLDMFTDAKEKFLEAFERIILKPRNMDYKLMFMGPTGTNAVEAALKLARKVTGRNTVISFTNGFHGVTLGSLAATGASSHRKAFNAGLSGVQRAAYDAYFGDIDTADMLDKQLSDASSGFDAPAAIIVETVQGEGGLNAASGAWLKKIEEIAKKHGALFIIDDIQAGIGRTGTFFSFEEMGLDPDIVTMAKSLSGMGLPFASVMLKPEHDIWGPAEHNGTFRGNNHAFVTGRAALEKFWADKSFETEVKKKGEYLGQRLKAIADAHGFTLRGRGMMQGINAVTGERAEAICKACFEQNLIIETSGPDSEIVKVLCPLTIEMDQFTKGLDILENAFERVMGSRRAAAE</sequence>
<evidence type="ECO:0000256" key="1">
    <source>
        <dbReference type="ARBA" id="ARBA00001933"/>
    </source>
</evidence>
<dbReference type="Proteomes" id="UP000646579">
    <property type="component" value="Unassembled WGS sequence"/>
</dbReference>
<evidence type="ECO:0000256" key="6">
    <source>
        <dbReference type="RuleBase" id="RU003560"/>
    </source>
</evidence>
<keyword evidence="9" id="KW-1185">Reference proteome</keyword>
<dbReference type="EMBL" id="BMZE01000004">
    <property type="protein sequence ID" value="GHA36140.1"/>
    <property type="molecule type" value="Genomic_DNA"/>
</dbReference>
<dbReference type="PROSITE" id="PS00600">
    <property type="entry name" value="AA_TRANSFER_CLASS_3"/>
    <property type="match status" value="1"/>
</dbReference>
<dbReference type="GO" id="GO:0045303">
    <property type="term" value="F:diaminobutyrate-2-oxoglutarate transaminase activity"/>
    <property type="evidence" value="ECO:0007669"/>
    <property type="project" value="UniProtKB-EC"/>
</dbReference>
<keyword evidence="3 7" id="KW-0032">Aminotransferase</keyword>
<dbReference type="Pfam" id="PF00202">
    <property type="entry name" value="Aminotran_3"/>
    <property type="match status" value="1"/>
</dbReference>
<comment type="function">
    <text evidence="7">Catalyzes reversively the conversion of L-aspartate beta-semialdehyde (ASA) to L-2,4-diaminobutyrate (DABA) by transamination with L-glutamate.</text>
</comment>
<reference evidence="8" key="2">
    <citation type="submission" date="2020-09" db="EMBL/GenBank/DDBJ databases">
        <authorList>
            <person name="Sun Q."/>
            <person name="Kim S."/>
        </authorList>
    </citation>
    <scope>NUCLEOTIDE SEQUENCE</scope>
    <source>
        <strain evidence="8">KCTC 32437</strain>
    </source>
</reference>
<comment type="cofactor">
    <cofactor evidence="1 7">
        <name>pyridoxal 5'-phosphate</name>
        <dbReference type="ChEBI" id="CHEBI:597326"/>
    </cofactor>
</comment>
<evidence type="ECO:0000313" key="9">
    <source>
        <dbReference type="Proteomes" id="UP000646579"/>
    </source>
</evidence>
<evidence type="ECO:0000256" key="2">
    <source>
        <dbReference type="ARBA" id="ARBA00008954"/>
    </source>
</evidence>
<organism evidence="8 9">
    <name type="scientific">Devosia pacifica</name>
    <dbReference type="NCBI Taxonomy" id="1335967"/>
    <lineage>
        <taxon>Bacteria</taxon>
        <taxon>Pseudomonadati</taxon>
        <taxon>Pseudomonadota</taxon>
        <taxon>Alphaproteobacteria</taxon>
        <taxon>Hyphomicrobiales</taxon>
        <taxon>Devosiaceae</taxon>
        <taxon>Devosia</taxon>
    </lineage>
</organism>
<proteinExistence type="inferred from homology"/>
<accession>A0A918SDM8</accession>
<dbReference type="InterPro" id="IPR015424">
    <property type="entry name" value="PyrdxlP-dep_Trfase"/>
</dbReference>
<dbReference type="PANTHER" id="PTHR43552">
    <property type="entry name" value="DIAMINOBUTYRATE--2-OXOGLUTARATE AMINOTRANSFERASE"/>
    <property type="match status" value="1"/>
</dbReference>
<dbReference type="InterPro" id="IPR015422">
    <property type="entry name" value="PyrdxlP-dep_Trfase_small"/>
</dbReference>
<dbReference type="InterPro" id="IPR005814">
    <property type="entry name" value="Aminotrans_3"/>
</dbReference>
<evidence type="ECO:0000256" key="7">
    <source>
        <dbReference type="RuleBase" id="RU365034"/>
    </source>
</evidence>
<dbReference type="CDD" id="cd00610">
    <property type="entry name" value="OAT_like"/>
    <property type="match status" value="1"/>
</dbReference>
<evidence type="ECO:0000313" key="8">
    <source>
        <dbReference type="EMBL" id="GHA36140.1"/>
    </source>
</evidence>
<dbReference type="PANTHER" id="PTHR43552:SF2">
    <property type="entry name" value="DIAMINOBUTYRATE--2-OXOGLUTARATE TRANSAMINASE"/>
    <property type="match status" value="1"/>
</dbReference>
<keyword evidence="5 6" id="KW-0663">Pyridoxal phosphate</keyword>
<dbReference type="GO" id="GO:0047307">
    <property type="term" value="F:diaminobutyrate-pyruvate transaminase activity"/>
    <property type="evidence" value="ECO:0007669"/>
    <property type="project" value="InterPro"/>
</dbReference>
<dbReference type="InterPro" id="IPR015421">
    <property type="entry name" value="PyrdxlP-dep_Trfase_major"/>
</dbReference>
<dbReference type="AlphaFoldDB" id="A0A918SDM8"/>
<dbReference type="NCBIfam" id="NF006733">
    <property type="entry name" value="PRK09264.1"/>
    <property type="match status" value="1"/>
</dbReference>
<dbReference type="InterPro" id="IPR049704">
    <property type="entry name" value="Aminotrans_3_PPA_site"/>
</dbReference>
<dbReference type="NCBIfam" id="TIGR02407">
    <property type="entry name" value="ectoine_ectB"/>
    <property type="match status" value="1"/>
</dbReference>
<dbReference type="Gene3D" id="3.40.640.10">
    <property type="entry name" value="Type I PLP-dependent aspartate aminotransferase-like (Major domain)"/>
    <property type="match status" value="1"/>
</dbReference>
<keyword evidence="4 7" id="KW-0808">Transferase</keyword>
<comment type="similarity">
    <text evidence="2 6">Belongs to the class-III pyridoxal-phosphate-dependent aminotransferase family.</text>
</comment>
<evidence type="ECO:0000256" key="4">
    <source>
        <dbReference type="ARBA" id="ARBA00022679"/>
    </source>
</evidence>
<dbReference type="GO" id="GO:0030170">
    <property type="term" value="F:pyridoxal phosphate binding"/>
    <property type="evidence" value="ECO:0007669"/>
    <property type="project" value="InterPro"/>
</dbReference>
<dbReference type="NCBIfam" id="TIGR00709">
    <property type="entry name" value="dat"/>
    <property type="match status" value="1"/>
</dbReference>
<gene>
    <name evidence="8" type="ORF">GCM10007989_35280</name>
</gene>
<dbReference type="SUPFAM" id="SSF53383">
    <property type="entry name" value="PLP-dependent transferases"/>
    <property type="match status" value="1"/>
</dbReference>
<dbReference type="InterPro" id="IPR012773">
    <property type="entry name" value="Ectoine_EctB"/>
</dbReference>
<comment type="catalytic activity">
    <reaction evidence="7">
        <text>L-2,4-diaminobutanoate + 2-oxoglutarate = L-aspartate 4-semialdehyde + L-glutamate</text>
        <dbReference type="Rhea" id="RHEA:11160"/>
        <dbReference type="ChEBI" id="CHEBI:16810"/>
        <dbReference type="ChEBI" id="CHEBI:29985"/>
        <dbReference type="ChEBI" id="CHEBI:58761"/>
        <dbReference type="ChEBI" id="CHEBI:537519"/>
        <dbReference type="EC" id="2.6.1.76"/>
    </reaction>
</comment>
<dbReference type="PIRSF" id="PIRSF000521">
    <property type="entry name" value="Transaminase_4ab_Lys_Orn"/>
    <property type="match status" value="1"/>
</dbReference>
<protein>
    <recommendedName>
        <fullName evidence="7">Diaminobutyrate--2-oxoglutarate transaminase</fullName>
        <ecNumber evidence="7">2.6.1.76</ecNumber>
    </recommendedName>
    <alternativeName>
        <fullName evidence="7">DABA aminotransferase</fullName>
    </alternativeName>
</protein>
<comment type="pathway">
    <text evidence="7">Amine and polyamine biosynthesis; ectoine biosynthesis; L-ectoine from L-aspartate 4-semialdehyde: step 1/3.</text>
</comment>
<comment type="caution">
    <text evidence="8">The sequence shown here is derived from an EMBL/GenBank/DDBJ whole genome shotgun (WGS) entry which is preliminary data.</text>
</comment>
<evidence type="ECO:0000256" key="5">
    <source>
        <dbReference type="ARBA" id="ARBA00022898"/>
    </source>
</evidence>
<dbReference type="InterPro" id="IPR004637">
    <property type="entry name" value="Dat"/>
</dbReference>
<dbReference type="Gene3D" id="3.90.1150.10">
    <property type="entry name" value="Aspartate Aminotransferase, domain 1"/>
    <property type="match status" value="1"/>
</dbReference>
<name>A0A918SDM8_9HYPH</name>
<dbReference type="GO" id="GO:0019491">
    <property type="term" value="P:ectoine biosynthetic process"/>
    <property type="evidence" value="ECO:0007669"/>
    <property type="project" value="InterPro"/>
</dbReference>
<evidence type="ECO:0000256" key="3">
    <source>
        <dbReference type="ARBA" id="ARBA00022576"/>
    </source>
</evidence>
<reference evidence="8" key="1">
    <citation type="journal article" date="2014" name="Int. J. Syst. Evol. Microbiol.">
        <title>Complete genome sequence of Corynebacterium casei LMG S-19264T (=DSM 44701T), isolated from a smear-ripened cheese.</title>
        <authorList>
            <consortium name="US DOE Joint Genome Institute (JGI-PGF)"/>
            <person name="Walter F."/>
            <person name="Albersmeier A."/>
            <person name="Kalinowski J."/>
            <person name="Ruckert C."/>
        </authorList>
    </citation>
    <scope>NUCLEOTIDE SEQUENCE</scope>
    <source>
        <strain evidence="8">KCTC 32437</strain>
    </source>
</reference>
<dbReference type="EC" id="2.6.1.76" evidence="7"/>